<name>K1QQI9_MAGGI</name>
<evidence type="ECO:0000313" key="2">
    <source>
        <dbReference type="EMBL" id="EKC23771.1"/>
    </source>
</evidence>
<dbReference type="EMBL" id="JH815991">
    <property type="protein sequence ID" value="EKC23771.1"/>
    <property type="molecule type" value="Genomic_DNA"/>
</dbReference>
<evidence type="ECO:0000256" key="1">
    <source>
        <dbReference type="SAM" id="MobiDB-lite"/>
    </source>
</evidence>
<dbReference type="InParanoid" id="K1QQI9"/>
<organism evidence="2">
    <name type="scientific">Magallana gigas</name>
    <name type="common">Pacific oyster</name>
    <name type="synonym">Crassostrea gigas</name>
    <dbReference type="NCBI Taxonomy" id="29159"/>
    <lineage>
        <taxon>Eukaryota</taxon>
        <taxon>Metazoa</taxon>
        <taxon>Spiralia</taxon>
        <taxon>Lophotrochozoa</taxon>
        <taxon>Mollusca</taxon>
        <taxon>Bivalvia</taxon>
        <taxon>Autobranchia</taxon>
        <taxon>Pteriomorphia</taxon>
        <taxon>Ostreida</taxon>
        <taxon>Ostreoidea</taxon>
        <taxon>Ostreidae</taxon>
        <taxon>Magallana</taxon>
    </lineage>
</organism>
<feature type="compositionally biased region" description="Basic and acidic residues" evidence="1">
    <location>
        <begin position="44"/>
        <end position="58"/>
    </location>
</feature>
<dbReference type="HOGENOM" id="CLU_2529631_0_0_1"/>
<gene>
    <name evidence="2" type="ORF">CGI_10004672</name>
</gene>
<reference evidence="2" key="1">
    <citation type="journal article" date="2012" name="Nature">
        <title>The oyster genome reveals stress adaptation and complexity of shell formation.</title>
        <authorList>
            <person name="Zhang G."/>
            <person name="Fang X."/>
            <person name="Guo X."/>
            <person name="Li L."/>
            <person name="Luo R."/>
            <person name="Xu F."/>
            <person name="Yang P."/>
            <person name="Zhang L."/>
            <person name="Wang X."/>
            <person name="Qi H."/>
            <person name="Xiong Z."/>
            <person name="Que H."/>
            <person name="Xie Y."/>
            <person name="Holland P.W."/>
            <person name="Paps J."/>
            <person name="Zhu Y."/>
            <person name="Wu F."/>
            <person name="Chen Y."/>
            <person name="Wang J."/>
            <person name="Peng C."/>
            <person name="Meng J."/>
            <person name="Yang L."/>
            <person name="Liu J."/>
            <person name="Wen B."/>
            <person name="Zhang N."/>
            <person name="Huang Z."/>
            <person name="Zhu Q."/>
            <person name="Feng Y."/>
            <person name="Mount A."/>
            <person name="Hedgecock D."/>
            <person name="Xu Z."/>
            <person name="Liu Y."/>
            <person name="Domazet-Loso T."/>
            <person name="Du Y."/>
            <person name="Sun X."/>
            <person name="Zhang S."/>
            <person name="Liu B."/>
            <person name="Cheng P."/>
            <person name="Jiang X."/>
            <person name="Li J."/>
            <person name="Fan D."/>
            <person name="Wang W."/>
            <person name="Fu W."/>
            <person name="Wang T."/>
            <person name="Wang B."/>
            <person name="Zhang J."/>
            <person name="Peng Z."/>
            <person name="Li Y."/>
            <person name="Li N."/>
            <person name="Wang J."/>
            <person name="Chen M."/>
            <person name="He Y."/>
            <person name="Tan F."/>
            <person name="Song X."/>
            <person name="Zheng Q."/>
            <person name="Huang R."/>
            <person name="Yang H."/>
            <person name="Du X."/>
            <person name="Chen L."/>
            <person name="Yang M."/>
            <person name="Gaffney P.M."/>
            <person name="Wang S."/>
            <person name="Luo L."/>
            <person name="She Z."/>
            <person name="Ming Y."/>
            <person name="Huang W."/>
            <person name="Zhang S."/>
            <person name="Huang B."/>
            <person name="Zhang Y."/>
            <person name="Qu T."/>
            <person name="Ni P."/>
            <person name="Miao G."/>
            <person name="Wang J."/>
            <person name="Wang Q."/>
            <person name="Steinberg C.E."/>
            <person name="Wang H."/>
            <person name="Li N."/>
            <person name="Qian L."/>
            <person name="Zhang G."/>
            <person name="Li Y."/>
            <person name="Yang H."/>
            <person name="Liu X."/>
            <person name="Wang J."/>
            <person name="Yin Y."/>
            <person name="Wang J."/>
        </authorList>
    </citation>
    <scope>NUCLEOTIDE SEQUENCE [LARGE SCALE GENOMIC DNA]</scope>
    <source>
        <strain evidence="2">05x7-T-G4-1.051#20</strain>
    </source>
</reference>
<feature type="region of interest" description="Disordered" evidence="1">
    <location>
        <begin position="41"/>
        <end position="84"/>
    </location>
</feature>
<sequence>MEFDERREQAIQLKDLENHGEENTQSKNTEVKVITKLPDVGEDMNLKGDSAEECRDTNLEDDCTTTNTTTRRGRKIKPPSRYAS</sequence>
<protein>
    <submittedName>
        <fullName evidence="2">Uncharacterized protein</fullName>
    </submittedName>
</protein>
<proteinExistence type="predicted"/>
<dbReference type="AlphaFoldDB" id="K1QQI9"/>
<accession>K1QQI9</accession>